<dbReference type="EMBL" id="QKNY01000009">
    <property type="protein sequence ID" value="RJX43209.1"/>
    <property type="molecule type" value="Genomic_DNA"/>
</dbReference>
<keyword evidence="2" id="KW-0479">Metal-binding</keyword>
<dbReference type="Pfam" id="PF01155">
    <property type="entry name" value="HypA"/>
    <property type="match status" value="1"/>
</dbReference>
<dbReference type="Proteomes" id="UP000276588">
    <property type="component" value="Unassembled WGS sequence"/>
</dbReference>
<dbReference type="Gene3D" id="3.30.2320.80">
    <property type="match status" value="1"/>
</dbReference>
<dbReference type="PANTHER" id="PTHR34535">
    <property type="entry name" value="HYDROGENASE MATURATION FACTOR HYPA"/>
    <property type="match status" value="1"/>
</dbReference>
<gene>
    <name evidence="4" type="ORF">DM826_06245</name>
</gene>
<sequence length="130" mass="13543">MHELSVAEELLARASEAAADHGADTVETLTVELGVATHVNPTQLRFCLETVAETRGDSDLTVEIESVDPQAACDCGWAGEPPSFGATAGRVPTARCPDCGSSVEFTSGKECRLASITVPDAPECNEGVHT</sequence>
<evidence type="ECO:0000256" key="2">
    <source>
        <dbReference type="ARBA" id="ARBA00022723"/>
    </source>
</evidence>
<reference evidence="4 5" key="1">
    <citation type="submission" date="2018-06" db="EMBL/GenBank/DDBJ databases">
        <title>Halonotius sp. F13-13 a new haloarchaeeon isolated from a solar saltern from Isla Cristina, Huelva, Spain.</title>
        <authorList>
            <person name="Duran-Viseras A."/>
            <person name="Sanchez-Porro C."/>
            <person name="Ventosa A."/>
        </authorList>
    </citation>
    <scope>NUCLEOTIDE SEQUENCE [LARGE SCALE GENOMIC DNA]</scope>
    <source>
        <strain evidence="4 5">F13-13</strain>
    </source>
</reference>
<dbReference type="AlphaFoldDB" id="A0A3A6PNN2"/>
<evidence type="ECO:0000256" key="3">
    <source>
        <dbReference type="ARBA" id="ARBA00022833"/>
    </source>
</evidence>
<dbReference type="GO" id="GO:0016151">
    <property type="term" value="F:nickel cation binding"/>
    <property type="evidence" value="ECO:0007669"/>
    <property type="project" value="InterPro"/>
</dbReference>
<keyword evidence="5" id="KW-1185">Reference proteome</keyword>
<dbReference type="GO" id="GO:0008270">
    <property type="term" value="F:zinc ion binding"/>
    <property type="evidence" value="ECO:0007669"/>
    <property type="project" value="TreeGrafter"/>
</dbReference>
<dbReference type="OrthoDB" id="36835at2157"/>
<accession>A0A3A6PNN2</accession>
<protein>
    <submittedName>
        <fullName evidence="4">Hydrogenase maturation nickel metallochaperone HypA</fullName>
    </submittedName>
</protein>
<name>A0A3A6PNN2_9EURY</name>
<keyword evidence="3" id="KW-0862">Zinc</keyword>
<dbReference type="RefSeq" id="WP_120102548.1">
    <property type="nucleotide sequence ID" value="NZ_QKNY01000009.1"/>
</dbReference>
<dbReference type="PIRSF" id="PIRSF004761">
    <property type="entry name" value="Hydrgn_mat_HypA"/>
    <property type="match status" value="1"/>
</dbReference>
<evidence type="ECO:0000313" key="4">
    <source>
        <dbReference type="EMBL" id="RJX43209.1"/>
    </source>
</evidence>
<dbReference type="InterPro" id="IPR000688">
    <property type="entry name" value="HypA/HybF"/>
</dbReference>
<evidence type="ECO:0000256" key="1">
    <source>
        <dbReference type="ARBA" id="ARBA00022596"/>
    </source>
</evidence>
<dbReference type="PANTHER" id="PTHR34535:SF3">
    <property type="entry name" value="HYDROGENASE MATURATION FACTOR HYPA"/>
    <property type="match status" value="1"/>
</dbReference>
<proteinExistence type="predicted"/>
<dbReference type="GO" id="GO:0051604">
    <property type="term" value="P:protein maturation"/>
    <property type="evidence" value="ECO:0007669"/>
    <property type="project" value="InterPro"/>
</dbReference>
<organism evidence="4 5">
    <name type="scientific">Halonotius aquaticus</name>
    <dbReference type="NCBI Taxonomy" id="2216978"/>
    <lineage>
        <taxon>Archaea</taxon>
        <taxon>Methanobacteriati</taxon>
        <taxon>Methanobacteriota</taxon>
        <taxon>Stenosarchaea group</taxon>
        <taxon>Halobacteria</taxon>
        <taxon>Halobacteriales</taxon>
        <taxon>Haloferacaceae</taxon>
        <taxon>Halonotius</taxon>
    </lineage>
</organism>
<evidence type="ECO:0000313" key="5">
    <source>
        <dbReference type="Proteomes" id="UP000276588"/>
    </source>
</evidence>
<keyword evidence="1" id="KW-0533">Nickel</keyword>
<comment type="caution">
    <text evidence="4">The sequence shown here is derived from an EMBL/GenBank/DDBJ whole genome shotgun (WGS) entry which is preliminary data.</text>
</comment>